<evidence type="ECO:0000313" key="5">
    <source>
        <dbReference type="EMBL" id="MET3557642.1"/>
    </source>
</evidence>
<dbReference type="PROSITE" id="PS00041">
    <property type="entry name" value="HTH_ARAC_FAMILY_1"/>
    <property type="match status" value="1"/>
</dbReference>
<keyword evidence="2" id="KW-0238">DNA-binding</keyword>
<dbReference type="PANTHER" id="PTHR43280">
    <property type="entry name" value="ARAC-FAMILY TRANSCRIPTIONAL REGULATOR"/>
    <property type="match status" value="1"/>
</dbReference>
<sequence>MTHLNRLTDISSRANLWNVRFNNYLDYITLSPQINVYQSGHKWYSTPGYLSEPAIYDHYIIHYIISGKGKYFIDGEVIEVNKGDCFLIPPYKVVQYQASHDSPWTYYWIGFNGIEALDLLDLAGFTNNYVLSFKSTPLDSIFNDIVSIKTSTKALELALLGQLYTLFAQLINNSDTKVNQNNTYYNKAIQYIQENYSHSDLSITKIASHVGLTRSYLYKIFIQVSKLSISDTITNVRLSKALSLIRNSNYSIQEIAFMVGFNSQAYFSKIFKLHFNISPTDYRKQLK</sequence>
<evidence type="ECO:0000256" key="2">
    <source>
        <dbReference type="ARBA" id="ARBA00023125"/>
    </source>
</evidence>
<dbReference type="InterPro" id="IPR009057">
    <property type="entry name" value="Homeodomain-like_sf"/>
</dbReference>
<dbReference type="Gene3D" id="2.60.120.280">
    <property type="entry name" value="Regulatory protein AraC"/>
    <property type="match status" value="1"/>
</dbReference>
<dbReference type="PRINTS" id="PR00032">
    <property type="entry name" value="HTHARAC"/>
</dbReference>
<dbReference type="Proteomes" id="UP001549122">
    <property type="component" value="Unassembled WGS sequence"/>
</dbReference>
<dbReference type="SUPFAM" id="SSF51215">
    <property type="entry name" value="Regulatory protein AraC"/>
    <property type="match status" value="1"/>
</dbReference>
<dbReference type="EMBL" id="JBEPLO010000006">
    <property type="protein sequence ID" value="MET3557642.1"/>
    <property type="molecule type" value="Genomic_DNA"/>
</dbReference>
<feature type="domain" description="HTH araC/xylS-type" evidence="4">
    <location>
        <begin position="186"/>
        <end position="285"/>
    </location>
</feature>
<dbReference type="CDD" id="cd06986">
    <property type="entry name" value="cupin_MmsR-like_N"/>
    <property type="match status" value="1"/>
</dbReference>
<reference evidence="5 6" key="1">
    <citation type="submission" date="2024-06" db="EMBL/GenBank/DDBJ databases">
        <title>Genomic Encyclopedia of Type Strains, Phase IV (KMG-IV): sequencing the most valuable type-strain genomes for metagenomic binning, comparative biology and taxonomic classification.</title>
        <authorList>
            <person name="Goeker M."/>
        </authorList>
    </citation>
    <scope>NUCLEOTIDE SEQUENCE [LARGE SCALE GENOMIC DNA]</scope>
    <source>
        <strain evidence="5 6">DSM 28303</strain>
    </source>
</reference>
<dbReference type="InterPro" id="IPR037923">
    <property type="entry name" value="HTH-like"/>
</dbReference>
<evidence type="ECO:0000313" key="6">
    <source>
        <dbReference type="Proteomes" id="UP001549122"/>
    </source>
</evidence>
<comment type="caution">
    <text evidence="5">The sequence shown here is derived from an EMBL/GenBank/DDBJ whole genome shotgun (WGS) entry which is preliminary data.</text>
</comment>
<dbReference type="Pfam" id="PF02311">
    <property type="entry name" value="AraC_binding"/>
    <property type="match status" value="1"/>
</dbReference>
<name>A0ABV2FGG7_9STRE</name>
<dbReference type="InterPro" id="IPR020449">
    <property type="entry name" value="Tscrpt_reg_AraC-type_HTH"/>
</dbReference>
<accession>A0ABV2FGG7</accession>
<dbReference type="Pfam" id="PF12833">
    <property type="entry name" value="HTH_18"/>
    <property type="match status" value="1"/>
</dbReference>
<dbReference type="SUPFAM" id="SSF46689">
    <property type="entry name" value="Homeodomain-like"/>
    <property type="match status" value="1"/>
</dbReference>
<dbReference type="InterPro" id="IPR018060">
    <property type="entry name" value="HTH_AraC"/>
</dbReference>
<dbReference type="InterPro" id="IPR018062">
    <property type="entry name" value="HTH_AraC-typ_CS"/>
</dbReference>
<dbReference type="SMART" id="SM00342">
    <property type="entry name" value="HTH_ARAC"/>
    <property type="match status" value="1"/>
</dbReference>
<organism evidence="5 6">
    <name type="scientific">Streptococcus rupicaprae</name>
    <dbReference type="NCBI Taxonomy" id="759619"/>
    <lineage>
        <taxon>Bacteria</taxon>
        <taxon>Bacillati</taxon>
        <taxon>Bacillota</taxon>
        <taxon>Bacilli</taxon>
        <taxon>Lactobacillales</taxon>
        <taxon>Streptococcaceae</taxon>
        <taxon>Streptococcus</taxon>
    </lineage>
</organism>
<proteinExistence type="predicted"/>
<dbReference type="Gene3D" id="1.10.10.60">
    <property type="entry name" value="Homeodomain-like"/>
    <property type="match status" value="2"/>
</dbReference>
<evidence type="ECO:0000256" key="3">
    <source>
        <dbReference type="ARBA" id="ARBA00023163"/>
    </source>
</evidence>
<evidence type="ECO:0000259" key="4">
    <source>
        <dbReference type="PROSITE" id="PS01124"/>
    </source>
</evidence>
<gene>
    <name evidence="5" type="ORF">ABID29_000752</name>
</gene>
<dbReference type="PROSITE" id="PS01124">
    <property type="entry name" value="HTH_ARAC_FAMILY_2"/>
    <property type="match status" value="1"/>
</dbReference>
<evidence type="ECO:0000256" key="1">
    <source>
        <dbReference type="ARBA" id="ARBA00023015"/>
    </source>
</evidence>
<dbReference type="PANTHER" id="PTHR43280:SF28">
    <property type="entry name" value="HTH-TYPE TRANSCRIPTIONAL ACTIVATOR RHAS"/>
    <property type="match status" value="1"/>
</dbReference>
<protein>
    <submittedName>
        <fullName evidence="5">AraC-like DNA-binding protein</fullName>
    </submittedName>
</protein>
<keyword evidence="3" id="KW-0804">Transcription</keyword>
<keyword evidence="1" id="KW-0805">Transcription regulation</keyword>
<dbReference type="RefSeq" id="WP_354364497.1">
    <property type="nucleotide sequence ID" value="NZ_JBEPLO010000006.1"/>
</dbReference>
<dbReference type="InterPro" id="IPR003313">
    <property type="entry name" value="AraC-bd"/>
</dbReference>
<keyword evidence="6" id="KW-1185">Reference proteome</keyword>